<protein>
    <submittedName>
        <fullName evidence="2">Uncharacterized protein</fullName>
    </submittedName>
</protein>
<feature type="region of interest" description="Disordered" evidence="1">
    <location>
        <begin position="72"/>
        <end position="100"/>
    </location>
</feature>
<name>A0A8X6S1B0_TRICX</name>
<evidence type="ECO:0000256" key="1">
    <source>
        <dbReference type="SAM" id="MobiDB-lite"/>
    </source>
</evidence>
<organism evidence="2 3">
    <name type="scientific">Trichonephila clavipes</name>
    <name type="common">Golden silk orbweaver</name>
    <name type="synonym">Nephila clavipes</name>
    <dbReference type="NCBI Taxonomy" id="2585209"/>
    <lineage>
        <taxon>Eukaryota</taxon>
        <taxon>Metazoa</taxon>
        <taxon>Ecdysozoa</taxon>
        <taxon>Arthropoda</taxon>
        <taxon>Chelicerata</taxon>
        <taxon>Arachnida</taxon>
        <taxon>Araneae</taxon>
        <taxon>Araneomorphae</taxon>
        <taxon>Entelegynae</taxon>
        <taxon>Araneoidea</taxon>
        <taxon>Nephilidae</taxon>
        <taxon>Trichonephila</taxon>
    </lineage>
</organism>
<evidence type="ECO:0000313" key="3">
    <source>
        <dbReference type="Proteomes" id="UP000887159"/>
    </source>
</evidence>
<proteinExistence type="predicted"/>
<evidence type="ECO:0000313" key="2">
    <source>
        <dbReference type="EMBL" id="GFY02745.1"/>
    </source>
</evidence>
<accession>A0A8X6S1B0</accession>
<dbReference type="AlphaFoldDB" id="A0A8X6S1B0"/>
<comment type="caution">
    <text evidence="2">The sequence shown here is derived from an EMBL/GenBank/DDBJ whole genome shotgun (WGS) entry which is preliminary data.</text>
</comment>
<keyword evidence="3" id="KW-1185">Reference proteome</keyword>
<dbReference type="EMBL" id="BMAU01021233">
    <property type="protein sequence ID" value="GFY02745.1"/>
    <property type="molecule type" value="Genomic_DNA"/>
</dbReference>
<reference evidence="2" key="1">
    <citation type="submission" date="2020-08" db="EMBL/GenBank/DDBJ databases">
        <title>Multicomponent nature underlies the extraordinary mechanical properties of spider dragline silk.</title>
        <authorList>
            <person name="Kono N."/>
            <person name="Nakamura H."/>
            <person name="Mori M."/>
            <person name="Yoshida Y."/>
            <person name="Ohtoshi R."/>
            <person name="Malay A.D."/>
            <person name="Moran D.A.P."/>
            <person name="Tomita M."/>
            <person name="Numata K."/>
            <person name="Arakawa K."/>
        </authorList>
    </citation>
    <scope>NUCLEOTIDE SEQUENCE</scope>
</reference>
<sequence>MTDHVILNHGQVTWTTLERTHPVLTTTPHQWEDVSVLDRFNVHRCPTRWVFTGIELVTRQATIRYLYHSATVATGPGSEPQPYVQKASDRQTLPPNRLDA</sequence>
<gene>
    <name evidence="2" type="primary">NCL1_22128</name>
    <name evidence="2" type="ORF">TNCV_3506251</name>
</gene>
<dbReference type="Proteomes" id="UP000887159">
    <property type="component" value="Unassembled WGS sequence"/>
</dbReference>